<feature type="coiled-coil region" evidence="6">
    <location>
        <begin position="161"/>
        <end position="192"/>
    </location>
</feature>
<organism evidence="9 10">
    <name type="scientific">Paraferrimonas haliotis</name>
    <dbReference type="NCBI Taxonomy" id="2013866"/>
    <lineage>
        <taxon>Bacteria</taxon>
        <taxon>Pseudomonadati</taxon>
        <taxon>Pseudomonadota</taxon>
        <taxon>Gammaproteobacteria</taxon>
        <taxon>Alteromonadales</taxon>
        <taxon>Ferrimonadaceae</taxon>
        <taxon>Paraferrimonas</taxon>
    </lineage>
</organism>
<dbReference type="InterPro" id="IPR003593">
    <property type="entry name" value="AAA+_ATPase"/>
</dbReference>
<dbReference type="PROSITE" id="PS50045">
    <property type="entry name" value="SIGMA54_INTERACT_4"/>
    <property type="match status" value="1"/>
</dbReference>
<dbReference type="GO" id="GO:0006355">
    <property type="term" value="P:regulation of DNA-templated transcription"/>
    <property type="evidence" value="ECO:0007669"/>
    <property type="project" value="InterPro"/>
</dbReference>
<feature type="region of interest" description="Disordered" evidence="7">
    <location>
        <begin position="449"/>
        <end position="468"/>
    </location>
</feature>
<keyword evidence="3" id="KW-0805">Transcription regulation</keyword>
<feature type="domain" description="Sigma-54 factor interaction" evidence="8">
    <location>
        <begin position="200"/>
        <end position="429"/>
    </location>
</feature>
<evidence type="ECO:0000256" key="4">
    <source>
        <dbReference type="ARBA" id="ARBA00023125"/>
    </source>
</evidence>
<dbReference type="NCBIfam" id="NF003451">
    <property type="entry name" value="PRK05022.1"/>
    <property type="match status" value="1"/>
</dbReference>
<dbReference type="PROSITE" id="PS00676">
    <property type="entry name" value="SIGMA54_INTERACT_2"/>
    <property type="match status" value="1"/>
</dbReference>
<dbReference type="Proteomes" id="UP001157439">
    <property type="component" value="Unassembled WGS sequence"/>
</dbReference>
<dbReference type="InterPro" id="IPR002078">
    <property type="entry name" value="Sigma_54_int"/>
</dbReference>
<dbReference type="Gene3D" id="1.10.10.60">
    <property type="entry name" value="Homeodomain-like"/>
    <property type="match status" value="1"/>
</dbReference>
<dbReference type="InterPro" id="IPR025944">
    <property type="entry name" value="Sigma_54_int_dom_CS"/>
</dbReference>
<evidence type="ECO:0000256" key="5">
    <source>
        <dbReference type="ARBA" id="ARBA00023163"/>
    </source>
</evidence>
<dbReference type="PANTHER" id="PTHR32071:SF35">
    <property type="entry name" value="ANAEROBIC NITRIC OXIDE REDUCTASE TRANSCRIPTION REGULATOR NORR"/>
    <property type="match status" value="1"/>
</dbReference>
<dbReference type="AlphaFoldDB" id="A0AA37TLK1"/>
<dbReference type="RefSeq" id="WP_095498901.1">
    <property type="nucleotide sequence ID" value="NZ_BSPO01000002.1"/>
</dbReference>
<dbReference type="InterPro" id="IPR009057">
    <property type="entry name" value="Homeodomain-like_sf"/>
</dbReference>
<keyword evidence="1" id="KW-0547">Nucleotide-binding</keyword>
<evidence type="ECO:0000256" key="7">
    <source>
        <dbReference type="SAM" id="MobiDB-lite"/>
    </source>
</evidence>
<gene>
    <name evidence="9" type="primary">norR2</name>
    <name evidence="9" type="ORF">GCM10007894_06550</name>
</gene>
<proteinExistence type="predicted"/>
<dbReference type="Gene3D" id="3.40.50.300">
    <property type="entry name" value="P-loop containing nucleotide triphosphate hydrolases"/>
    <property type="match status" value="1"/>
</dbReference>
<dbReference type="InterPro" id="IPR029016">
    <property type="entry name" value="GAF-like_dom_sf"/>
</dbReference>
<dbReference type="CDD" id="cd00009">
    <property type="entry name" value="AAA"/>
    <property type="match status" value="1"/>
</dbReference>
<dbReference type="PROSITE" id="PS00675">
    <property type="entry name" value="SIGMA54_INTERACT_1"/>
    <property type="match status" value="1"/>
</dbReference>
<dbReference type="SUPFAM" id="SSF55781">
    <property type="entry name" value="GAF domain-like"/>
    <property type="match status" value="1"/>
</dbReference>
<sequence>MSAKSSTHSSFDSSLLAIALDISQALPPRELYQRMIDSVARVFPCDAASLLIYENQHLVPVALHGLAPELIGQKFDPANHPRLSIIMSQQQPTRFDVDSHLPDPFDGHMALDNERVLDVHACVGCSLFVENELVGVLTLDAIEVGAFDNISDQQVSTFSALAAIALRNANLVEALNKARRQQQAVARELVQEAAKREGLIVGSSPLIESLRQDIATVADSDLSVLVVGETGTGKELVVRTLHAQSKRSKQPLVHVNCAALPENLAESELFGHKKGAFTGADSNRLGKFELADGGTLFLDEIGELPLAIQAKLLRALQQGEIQRVGEDKSLTVNVRVVAATNRNLLEEISEGRFRSDLYHRLAMYPIAVPPLRQHKQDVAILAGYFLEQAQQKLGIKRIVILPQAMILLQQYDWPGNVRELEHLLMRASLKARDTDSSNVRIDVSHLQLEQQSKGDEQGDSASEASSFTLPAQNTGLRGAVDAYQRQYITETLKHTNNNWSKAASKLKVDRANFYRLAKRLGLK</sequence>
<name>A0AA37TLK1_9GAMM</name>
<evidence type="ECO:0000259" key="8">
    <source>
        <dbReference type="PROSITE" id="PS50045"/>
    </source>
</evidence>
<dbReference type="InterPro" id="IPR027417">
    <property type="entry name" value="P-loop_NTPase"/>
</dbReference>
<dbReference type="GO" id="GO:0003677">
    <property type="term" value="F:DNA binding"/>
    <property type="evidence" value="ECO:0007669"/>
    <property type="project" value="UniProtKB-KW"/>
</dbReference>
<protein>
    <submittedName>
        <fullName evidence="9">Anaerobic nitric oxide reductase transcription regulator</fullName>
    </submittedName>
</protein>
<dbReference type="Pfam" id="PF01590">
    <property type="entry name" value="GAF"/>
    <property type="match status" value="1"/>
</dbReference>
<keyword evidence="5" id="KW-0804">Transcription</keyword>
<evidence type="ECO:0000256" key="6">
    <source>
        <dbReference type="SAM" id="Coils"/>
    </source>
</evidence>
<dbReference type="EMBL" id="BSPO01000002">
    <property type="protein sequence ID" value="GLS82678.1"/>
    <property type="molecule type" value="Genomic_DNA"/>
</dbReference>
<accession>A0AA37TLK1</accession>
<evidence type="ECO:0000313" key="10">
    <source>
        <dbReference type="Proteomes" id="UP001157439"/>
    </source>
</evidence>
<dbReference type="PANTHER" id="PTHR32071">
    <property type="entry name" value="TRANSCRIPTIONAL REGULATORY PROTEIN"/>
    <property type="match status" value="1"/>
</dbReference>
<dbReference type="Pfam" id="PF00158">
    <property type="entry name" value="Sigma54_activat"/>
    <property type="match status" value="1"/>
</dbReference>
<dbReference type="SMART" id="SM00382">
    <property type="entry name" value="AAA"/>
    <property type="match status" value="1"/>
</dbReference>
<dbReference type="Gene3D" id="1.10.8.60">
    <property type="match status" value="1"/>
</dbReference>
<keyword evidence="10" id="KW-1185">Reference proteome</keyword>
<evidence type="ECO:0000256" key="2">
    <source>
        <dbReference type="ARBA" id="ARBA00022840"/>
    </source>
</evidence>
<dbReference type="PROSITE" id="PS00688">
    <property type="entry name" value="SIGMA54_INTERACT_3"/>
    <property type="match status" value="1"/>
</dbReference>
<evidence type="ECO:0000256" key="3">
    <source>
        <dbReference type="ARBA" id="ARBA00023015"/>
    </source>
</evidence>
<dbReference type="Gene3D" id="3.30.450.40">
    <property type="match status" value="1"/>
</dbReference>
<evidence type="ECO:0000313" key="9">
    <source>
        <dbReference type="EMBL" id="GLS82678.1"/>
    </source>
</evidence>
<keyword evidence="4" id="KW-0238">DNA-binding</keyword>
<dbReference type="InterPro" id="IPR058031">
    <property type="entry name" value="AAA_lid_NorR"/>
</dbReference>
<dbReference type="GO" id="GO:0005524">
    <property type="term" value="F:ATP binding"/>
    <property type="evidence" value="ECO:0007669"/>
    <property type="project" value="UniProtKB-KW"/>
</dbReference>
<reference evidence="9 10" key="1">
    <citation type="journal article" date="2014" name="Int. J. Syst. Evol. Microbiol.">
        <title>Complete genome sequence of Corynebacterium casei LMG S-19264T (=DSM 44701T), isolated from a smear-ripened cheese.</title>
        <authorList>
            <consortium name="US DOE Joint Genome Institute (JGI-PGF)"/>
            <person name="Walter F."/>
            <person name="Albersmeier A."/>
            <person name="Kalinowski J."/>
            <person name="Ruckert C."/>
        </authorList>
    </citation>
    <scope>NUCLEOTIDE SEQUENCE [LARGE SCALE GENOMIC DNA]</scope>
    <source>
        <strain evidence="9 10">NBRC 112785</strain>
    </source>
</reference>
<dbReference type="InterPro" id="IPR025943">
    <property type="entry name" value="Sigma_54_int_dom_ATP-bd_2"/>
</dbReference>
<dbReference type="FunFam" id="3.40.50.300:FF:000006">
    <property type="entry name" value="DNA-binding transcriptional regulator NtrC"/>
    <property type="match status" value="1"/>
</dbReference>
<keyword evidence="6" id="KW-0175">Coiled coil</keyword>
<comment type="caution">
    <text evidence="9">The sequence shown here is derived from an EMBL/GenBank/DDBJ whole genome shotgun (WGS) entry which is preliminary data.</text>
</comment>
<dbReference type="SMART" id="SM00065">
    <property type="entry name" value="GAF"/>
    <property type="match status" value="1"/>
</dbReference>
<feature type="compositionally biased region" description="Polar residues" evidence="7">
    <location>
        <begin position="459"/>
        <end position="468"/>
    </location>
</feature>
<dbReference type="SUPFAM" id="SSF52540">
    <property type="entry name" value="P-loop containing nucleoside triphosphate hydrolases"/>
    <property type="match status" value="1"/>
</dbReference>
<dbReference type="InterPro" id="IPR025662">
    <property type="entry name" value="Sigma_54_int_dom_ATP-bd_1"/>
</dbReference>
<dbReference type="SUPFAM" id="SSF46689">
    <property type="entry name" value="Homeodomain-like"/>
    <property type="match status" value="1"/>
</dbReference>
<dbReference type="Pfam" id="PF25601">
    <property type="entry name" value="AAA_lid_14"/>
    <property type="match status" value="1"/>
</dbReference>
<evidence type="ECO:0000256" key="1">
    <source>
        <dbReference type="ARBA" id="ARBA00022741"/>
    </source>
</evidence>
<keyword evidence="2" id="KW-0067">ATP-binding</keyword>
<dbReference type="InterPro" id="IPR003018">
    <property type="entry name" value="GAF"/>
</dbReference>